<organism evidence="2 3">
    <name type="scientific">Paenibacillus cellulosilyticus</name>
    <dbReference type="NCBI Taxonomy" id="375489"/>
    <lineage>
        <taxon>Bacteria</taxon>
        <taxon>Bacillati</taxon>
        <taxon>Bacillota</taxon>
        <taxon>Bacilli</taxon>
        <taxon>Bacillales</taxon>
        <taxon>Paenibacillaceae</taxon>
        <taxon>Paenibacillus</taxon>
    </lineage>
</organism>
<dbReference type="CDD" id="cd00093">
    <property type="entry name" value="HTH_XRE"/>
    <property type="match status" value="1"/>
</dbReference>
<evidence type="ECO:0000313" key="3">
    <source>
        <dbReference type="Proteomes" id="UP000246635"/>
    </source>
</evidence>
<accession>A0A2V2YSD0</accession>
<sequence>MINVNLGQVIRKIRVEKGLKGNFIANQIGVTPSALSKYESGERKIPSDKLPGLAVALGVPIDLFFDKNIDVTPILTT</sequence>
<dbReference type="AlphaFoldDB" id="A0A2V2YSD0"/>
<dbReference type="SMART" id="SM00530">
    <property type="entry name" value="HTH_XRE"/>
    <property type="match status" value="1"/>
</dbReference>
<dbReference type="Pfam" id="PF01381">
    <property type="entry name" value="HTH_3"/>
    <property type="match status" value="1"/>
</dbReference>
<dbReference type="InterPro" id="IPR010982">
    <property type="entry name" value="Lambda_DNA-bd_dom_sf"/>
</dbReference>
<dbReference type="SUPFAM" id="SSF47413">
    <property type="entry name" value="lambda repressor-like DNA-binding domains"/>
    <property type="match status" value="1"/>
</dbReference>
<dbReference type="Gene3D" id="1.10.260.40">
    <property type="entry name" value="lambda repressor-like DNA-binding domains"/>
    <property type="match status" value="1"/>
</dbReference>
<dbReference type="PROSITE" id="PS50943">
    <property type="entry name" value="HTH_CROC1"/>
    <property type="match status" value="1"/>
</dbReference>
<evidence type="ECO:0000259" key="1">
    <source>
        <dbReference type="PROSITE" id="PS50943"/>
    </source>
</evidence>
<keyword evidence="3" id="KW-1185">Reference proteome</keyword>
<dbReference type="Proteomes" id="UP000246635">
    <property type="component" value="Unassembled WGS sequence"/>
</dbReference>
<comment type="caution">
    <text evidence="2">The sequence shown here is derived from an EMBL/GenBank/DDBJ whole genome shotgun (WGS) entry which is preliminary data.</text>
</comment>
<feature type="domain" description="HTH cro/C1-type" evidence="1">
    <location>
        <begin position="10"/>
        <end position="64"/>
    </location>
</feature>
<dbReference type="GO" id="GO:0003677">
    <property type="term" value="F:DNA binding"/>
    <property type="evidence" value="ECO:0007669"/>
    <property type="project" value="InterPro"/>
</dbReference>
<reference evidence="2 3" key="1">
    <citation type="submission" date="2018-05" db="EMBL/GenBank/DDBJ databases">
        <title>Genomic Encyclopedia of Type Strains, Phase III (KMG-III): the genomes of soil and plant-associated and newly described type strains.</title>
        <authorList>
            <person name="Whitman W."/>
        </authorList>
    </citation>
    <scope>NUCLEOTIDE SEQUENCE [LARGE SCALE GENOMIC DNA]</scope>
    <source>
        <strain evidence="2 3">CECT 5696</strain>
    </source>
</reference>
<evidence type="ECO:0000313" key="2">
    <source>
        <dbReference type="EMBL" id="PWW01173.1"/>
    </source>
</evidence>
<dbReference type="EMBL" id="QGTQ01000010">
    <property type="protein sequence ID" value="PWW01173.1"/>
    <property type="molecule type" value="Genomic_DNA"/>
</dbReference>
<gene>
    <name evidence="2" type="ORF">DFQ01_11063</name>
</gene>
<protein>
    <submittedName>
        <fullName evidence="2">Helix-turn-helix protein</fullName>
    </submittedName>
</protein>
<dbReference type="InterPro" id="IPR001387">
    <property type="entry name" value="Cro/C1-type_HTH"/>
</dbReference>
<proteinExistence type="predicted"/>
<name>A0A2V2YSD0_9BACL</name>